<feature type="domain" description="SbsA Ig-like" evidence="3">
    <location>
        <begin position="74"/>
        <end position="170"/>
    </location>
</feature>
<dbReference type="Pfam" id="PF04122">
    <property type="entry name" value="CW_binding_2"/>
    <property type="match status" value="3"/>
</dbReference>
<dbReference type="InterPro" id="IPR007253">
    <property type="entry name" value="Cell_wall-bd_2"/>
</dbReference>
<evidence type="ECO:0000256" key="2">
    <source>
        <dbReference type="SAM" id="SignalP"/>
    </source>
</evidence>
<evidence type="ECO:0000313" key="5">
    <source>
        <dbReference type="Proteomes" id="UP000266301"/>
    </source>
</evidence>
<keyword evidence="5" id="KW-1185">Reference proteome</keyword>
<dbReference type="PANTHER" id="PTHR30032:SF8">
    <property type="entry name" value="GERMINATION-SPECIFIC N-ACETYLMURAMOYL-L-ALANINE AMIDASE"/>
    <property type="match status" value="1"/>
</dbReference>
<accession>A0A386H1V4</accession>
<sequence length="464" mass="49849">MKKTCKILLTFTMTFGLGLSSIATVNASSIGNTQNFNLAGVISDSDNINSMSEKDNNTVSSEKSVDSKAEIKNIRVQVSAVNDGDTDVPPDYPVVIKFDSDIDVVDNSKITLKGGDKNYPVKSSVYDGMLVIEHDDLPYDSSFTLNIEPGAVNNSAGTLYNDKYTVSFNTGKEFNRLQGIDRYATSISVSQKWSSSEYAVLASGEDFADALSAAPLAKEYEAPILLTNPKTLMPNTEAELSRLGVKKVFIIGGNASVSKEIEDKLSAKGIEITRLSGLDRYETSLAVANYIGTDNGEMFVVSGVNFPDALSIASYAAYSQTPIILTDGVKLSEGIQNFVKTHDVNKTHLIGGSGVVSEDVASKLPNAERIGGLDRYETNLKVLENFEFYYGATMFASGQGFADALSGSALAALSNSPIILMDEDMVNRTDITSELAGLKSDVKMKWIIGGEGVIPSSVVYKVFK</sequence>
<dbReference type="Pfam" id="PF13205">
    <property type="entry name" value="Big_5"/>
    <property type="match status" value="1"/>
</dbReference>
<organism evidence="4 5">
    <name type="scientific">Clostridium fermenticellae</name>
    <dbReference type="NCBI Taxonomy" id="2068654"/>
    <lineage>
        <taxon>Bacteria</taxon>
        <taxon>Bacillati</taxon>
        <taxon>Bacillota</taxon>
        <taxon>Clostridia</taxon>
        <taxon>Eubacteriales</taxon>
        <taxon>Clostridiaceae</taxon>
        <taxon>Clostridium</taxon>
    </lineage>
</organism>
<dbReference type="EMBL" id="CP032416">
    <property type="protein sequence ID" value="AYD39679.1"/>
    <property type="molecule type" value="Genomic_DNA"/>
</dbReference>
<keyword evidence="1 2" id="KW-0732">Signal</keyword>
<dbReference type="RefSeq" id="WP_119970503.1">
    <property type="nucleotide sequence ID" value="NZ_CP032416.1"/>
</dbReference>
<evidence type="ECO:0000256" key="1">
    <source>
        <dbReference type="ARBA" id="ARBA00022729"/>
    </source>
</evidence>
<evidence type="ECO:0000259" key="3">
    <source>
        <dbReference type="Pfam" id="PF13205"/>
    </source>
</evidence>
<dbReference type="PANTHER" id="PTHR30032">
    <property type="entry name" value="N-ACETYLMURAMOYL-L-ALANINE AMIDASE-RELATED"/>
    <property type="match status" value="1"/>
</dbReference>
<dbReference type="KEGG" id="cfer:D4Z93_03735"/>
<dbReference type="Gene3D" id="3.40.50.12090">
    <property type="match status" value="2"/>
</dbReference>
<dbReference type="AlphaFoldDB" id="A0A386H1V4"/>
<dbReference type="InterPro" id="IPR032812">
    <property type="entry name" value="SbsA_Ig"/>
</dbReference>
<reference evidence="4 5" key="1">
    <citation type="journal article" date="2019" name="Int. J. Syst. Evol. Microbiol.">
        <title>Clostridium fermenticellae sp. nov., isolated from the mud in a fermentation cellar for the production of the Chinese liquor, baijiu.</title>
        <authorList>
            <person name="Xu P.X."/>
            <person name="Chai L.J."/>
            <person name="Qiu T."/>
            <person name="Zhang X.J."/>
            <person name="Lu Z.M."/>
            <person name="Xiao C."/>
            <person name="Wang S.T."/>
            <person name="Shen C.H."/>
            <person name="Shi J.S."/>
            <person name="Xu Z.H."/>
        </authorList>
    </citation>
    <scope>NUCLEOTIDE SEQUENCE [LARGE SCALE GENOMIC DNA]</scope>
    <source>
        <strain evidence="4 5">JN500901</strain>
    </source>
</reference>
<name>A0A386H1V4_9CLOT</name>
<feature type="signal peptide" evidence="2">
    <location>
        <begin position="1"/>
        <end position="23"/>
    </location>
</feature>
<protein>
    <submittedName>
        <fullName evidence="4">Cell wall-binding repeat-containing protein</fullName>
    </submittedName>
</protein>
<gene>
    <name evidence="4" type="ORF">D4Z93_03735</name>
</gene>
<proteinExistence type="predicted"/>
<feature type="chain" id="PRO_5038494658" evidence="2">
    <location>
        <begin position="24"/>
        <end position="464"/>
    </location>
</feature>
<dbReference type="Proteomes" id="UP000266301">
    <property type="component" value="Chromosome"/>
</dbReference>
<evidence type="ECO:0000313" key="4">
    <source>
        <dbReference type="EMBL" id="AYD39679.1"/>
    </source>
</evidence>
<dbReference type="InterPro" id="IPR051922">
    <property type="entry name" value="Bact_Sporulation_Assoc"/>
</dbReference>
<dbReference type="OrthoDB" id="1892132at2"/>